<dbReference type="InterPro" id="IPR009351">
    <property type="entry name" value="AlkZ-like"/>
</dbReference>
<evidence type="ECO:0000313" key="2">
    <source>
        <dbReference type="Proteomes" id="UP000245489"/>
    </source>
</evidence>
<evidence type="ECO:0000313" key="1">
    <source>
        <dbReference type="EMBL" id="PWK20052.1"/>
    </source>
</evidence>
<dbReference type="RefSeq" id="WP_109744537.1">
    <property type="nucleotide sequence ID" value="NZ_QGGO01000026.1"/>
</dbReference>
<organism evidence="1 2">
    <name type="scientific">Arcicella aurantiaca</name>
    <dbReference type="NCBI Taxonomy" id="591202"/>
    <lineage>
        <taxon>Bacteria</taxon>
        <taxon>Pseudomonadati</taxon>
        <taxon>Bacteroidota</taxon>
        <taxon>Cytophagia</taxon>
        <taxon>Cytophagales</taxon>
        <taxon>Flectobacillaceae</taxon>
        <taxon>Arcicella</taxon>
    </lineage>
</organism>
<keyword evidence="2" id="KW-1185">Reference proteome</keyword>
<dbReference type="AlphaFoldDB" id="A0A316DRG7"/>
<sequence>MNRDEIIQLRLFNQGLSDNYFNNPEEIVAHFGAMQAQDYSMSLWAIGLRMQNPDKTAIEKLINTGKIIRTHILRPTWHLVHQKDIRWMMQLSAPNVKKATQYIDKKQGLTDELFLKAWKIIEQEFSSNEFLTKEEIVSCLSNQQMVVSHLLATQIIMRAEVEMLLCNGNKKNVYALFDNRIPTANAISKQEAIVKLAQLYFKSRGPATLKDFVWWSGLGMNDAKIGITELDNQLRSFTYDTLKYYHFEVENNIPKHPSFALLPCYDEYTVGYSEGRNIVLPAGVDSAETGNGIFKPTILSENELVGTWRKGKKNTVEIQSFLDDKSSVEKTIKEDIEKFCKFIC</sequence>
<dbReference type="PANTHER" id="PTHR38479">
    <property type="entry name" value="LMO0824 PROTEIN"/>
    <property type="match status" value="1"/>
</dbReference>
<comment type="caution">
    <text evidence="1">The sequence shown here is derived from an EMBL/GenBank/DDBJ whole genome shotgun (WGS) entry which is preliminary data.</text>
</comment>
<dbReference type="PANTHER" id="PTHR38479:SF2">
    <property type="entry name" value="WINGED HELIX DNA-BINDING DOMAIN-CONTAINING PROTEIN"/>
    <property type="match status" value="1"/>
</dbReference>
<name>A0A316DRG7_9BACT</name>
<dbReference type="Pfam" id="PF06224">
    <property type="entry name" value="AlkZ-like"/>
    <property type="match status" value="1"/>
</dbReference>
<gene>
    <name evidence="1" type="ORF">LV89_03862</name>
</gene>
<keyword evidence="1" id="KW-0238">DNA-binding</keyword>
<dbReference type="Proteomes" id="UP000245489">
    <property type="component" value="Unassembled WGS sequence"/>
</dbReference>
<accession>A0A316DRG7</accession>
<dbReference type="GO" id="GO:0003677">
    <property type="term" value="F:DNA binding"/>
    <property type="evidence" value="ECO:0007669"/>
    <property type="project" value="UniProtKB-KW"/>
</dbReference>
<dbReference type="OrthoDB" id="2210247at2"/>
<dbReference type="EMBL" id="QGGO01000026">
    <property type="protein sequence ID" value="PWK20052.1"/>
    <property type="molecule type" value="Genomic_DNA"/>
</dbReference>
<reference evidence="1 2" key="1">
    <citation type="submission" date="2018-05" db="EMBL/GenBank/DDBJ databases">
        <title>Genomic Encyclopedia of Archaeal and Bacterial Type Strains, Phase II (KMG-II): from individual species to whole genera.</title>
        <authorList>
            <person name="Goeker M."/>
        </authorList>
    </citation>
    <scope>NUCLEOTIDE SEQUENCE [LARGE SCALE GENOMIC DNA]</scope>
    <source>
        <strain evidence="1 2">DSM 22214</strain>
    </source>
</reference>
<protein>
    <submittedName>
        <fullName evidence="1">Winged helix DNA-binding protein</fullName>
    </submittedName>
</protein>
<proteinExistence type="predicted"/>